<evidence type="ECO:0000256" key="1">
    <source>
        <dbReference type="SAM" id="Coils"/>
    </source>
</evidence>
<dbReference type="RefSeq" id="WP_115330435.1">
    <property type="nucleotide sequence ID" value="NZ_CAAAHP010000004.1"/>
</dbReference>
<dbReference type="OrthoDB" id="5654358at2"/>
<protein>
    <submittedName>
        <fullName evidence="2">Uncharacterized protein</fullName>
    </submittedName>
</protein>
<proteinExistence type="predicted"/>
<keyword evidence="3" id="KW-1185">Reference proteome</keyword>
<evidence type="ECO:0000313" key="2">
    <source>
        <dbReference type="EMBL" id="STX50741.1"/>
    </source>
</evidence>
<dbReference type="Proteomes" id="UP000254794">
    <property type="component" value="Unassembled WGS sequence"/>
</dbReference>
<dbReference type="EMBL" id="UGOD01000001">
    <property type="protein sequence ID" value="STX50741.1"/>
    <property type="molecule type" value="Genomic_DNA"/>
</dbReference>
<gene>
    <name evidence="2" type="ORF">NCTC13316_00828</name>
</gene>
<sequence>MSRDILKTTLLLIEQLDSSLPEKLGNKIRNLSKIITQISKKQKDSQELESISEAVLKEYRKFLELPEESSREDILDSAQRQLQAIVDDKSNEKIVGKIIDKLNLVIRAFNGVNEHALNPDDAKIDAEQYNINERKDGETIASYIMRIQAQVKVVKNKQQLLDDLYLKVKLFENLRDALAKKPQPAVKKKAANRSQLIEATLESKEKVTALNNVLETNYTEHNAKVVALQGQAKDELNKLNPHKPAKDKIIVYVWYLKGVVPGSRKMFGMDSTGHIGISVGEEYLSFYPNKSGSAKPSFLAKLAKKLGMPSPDACQGVFRPLEEDLYRRYVSTDNYSYWQCEAIEIPCGDKKLDIDAATKYAKELLSDPVKYAFFSKNCSSIGFNILKKAGAEDVMPLPTSHGVLPDSPGECRNYARDVKQRIEEAALQERLVVAAPYQQRIRKRLAHIKAQLQKDLEALIRNHEPYNNDPLYTQDNKTEAQNLLKEAKKKIEDIDRDIENAKDVARINEILAGKKYEQAIQYVTRPRNSEEFKDKFIVEHISPLFSTLKIFLPSENEQAIDSILGILKANCKEPIETVNQAIPQKNYSLLQLIQQQDNTIVLLIAAAGEKKDGFLTKNPRQFSLEVVKKLDQTAKDFGYELYERVQSCDNIYFHALHQLANNLNRPDLVRDFYTNNKDRKKTYAILYDTLNKLQNDDNDIKSLIDTVLSNYIDEACCNSLQTFEKTYVDQVQMATGIFNGYLYFDAHASYEEEDNNNIMARLRLILGVNQAGCDLHLMSKLPADHSPYKGSYIFIKENDTRELHYIKPNGQAEQVPINNFDLFEQQINHIKKEGELKLHLSEQQIKEIVKSNGGYTHQIKNIKDLMDSSINNFKKNPAETKYDNASQAIYNILANLKRNDHAKAPISYIEAKKQIEEEISKAANWALPATKKELKKLKLQAFVVAAHQGFVNGHLNKDEFIFELREVAKLEDDLAKKQTLERYIDSFASQAYLDDISPEEKQKFTDVKSFNFYNDLTEELISSDDPLEFIHQLPIDMNDQERIKQSSWQILDDVIRNICKHPLFTTEMNPYGIKHWDYYFSNAMREGFGENTKDFANKKLNKVYKEIEEKKEETLTDSEKLFMDVYHHLKVATTFLNESMSASTRQNKIQSLQDESRIQQGDYFYNKIKELTFHVRAAGRVRNLAQESVLHQVSSLSMGFQGEFFKLVDEEVEVKDIKEAEKKPRQLLAQITIAKHFDQLAQEENNEFSENELDTLKQHIKPADLANNDRLILEKLIVDKYLKNPRCVEARYVEKLCQDREDIKAVVEIYKVRMFLMKTEAKLYNSITWYEDVVSLRQNLKTQYELIKETNLPEAEVNDSKLEVDEVEEKDNAGSFITKDEYKKLKDVALVKLNQSIGTLNKLVFLEDEKIKKLIAKFLDVSDSNTKTIEKILSEATHSAVEEARKYNYSPEEHYKMQLVELICAFSAGNIDEVKFYHKLSSYIEDHSRPKSWGPLNWLYDLTERHDRGHKYSQMSKLKEMRKEFLNKFASLEAQRLDSVVSLNGAIKIQPKGYVQETGSSSLINDSQAKKEKKPVDFLTEIETTKRNEQNSTKKLKTKISDKLNSFFRKGQHERKMDAAQKVKLNVKYEHYNTRKAELEGVNNDEQNDMEKVERGQAVIEIFKT</sequence>
<organism evidence="2 3">
    <name type="scientific">Legionella busanensis</name>
    <dbReference type="NCBI Taxonomy" id="190655"/>
    <lineage>
        <taxon>Bacteria</taxon>
        <taxon>Pseudomonadati</taxon>
        <taxon>Pseudomonadota</taxon>
        <taxon>Gammaproteobacteria</taxon>
        <taxon>Legionellales</taxon>
        <taxon>Legionellaceae</taxon>
        <taxon>Legionella</taxon>
    </lineage>
</organism>
<accession>A0A378JJ08</accession>
<reference evidence="2 3" key="1">
    <citation type="submission" date="2018-06" db="EMBL/GenBank/DDBJ databases">
        <authorList>
            <consortium name="Pathogen Informatics"/>
            <person name="Doyle S."/>
        </authorList>
    </citation>
    <scope>NUCLEOTIDE SEQUENCE [LARGE SCALE GENOMIC DNA]</scope>
    <source>
        <strain evidence="2 3">NCTC13316</strain>
    </source>
</reference>
<evidence type="ECO:0000313" key="3">
    <source>
        <dbReference type="Proteomes" id="UP000254794"/>
    </source>
</evidence>
<keyword evidence="1" id="KW-0175">Coiled coil</keyword>
<name>A0A378JJ08_9GAMM</name>
<feature type="coiled-coil region" evidence="1">
    <location>
        <begin position="442"/>
        <end position="504"/>
    </location>
</feature>